<accession>A0A418WKF6</accession>
<dbReference type="RefSeq" id="WP_119761719.1">
    <property type="nucleotide sequence ID" value="NZ_QYUM01000003.1"/>
</dbReference>
<dbReference type="Gene3D" id="2.70.70.10">
    <property type="entry name" value="Glucose Permease (Domain IIA)"/>
    <property type="match status" value="1"/>
</dbReference>
<dbReference type="SUPFAM" id="SSF51261">
    <property type="entry name" value="Duplicated hybrid motif"/>
    <property type="match status" value="1"/>
</dbReference>
<sequence>MARFFPDHEIYVRSGGEMRFLRITTGFQMKLASMALLGVVAWLMVTAVMVGLQIQTVRDRLAIGAQQEAVSESASRVQAYRSSVDGIADRLEKRQQVLDRMVEGYFGSVKASATPPPAPAADAAKISATIPEAAPLARIEQRQLAFAETLTMAATMRAQQAEQAIRRYGLNPKALSGARPIAMGGPYIPVKGAGPRSLRDLQLARLATSLRRLDLMERTLLAIPNSAPTAPMALTSGFGYRADPFTGGGALHAGLDFSGHNGQPIAAAAAGRVTHAGPAAGYGNLVTIDHGHGIETRYGHLSGFDVKVGDVVARGEQVARMGNTGRSTGTHLHFEVRVRGQAMNPRPFLEANTDVLKVQDSVKKRFAKPVARG</sequence>
<dbReference type="GO" id="GO:0004222">
    <property type="term" value="F:metalloendopeptidase activity"/>
    <property type="evidence" value="ECO:0007669"/>
    <property type="project" value="TreeGrafter"/>
</dbReference>
<dbReference type="CDD" id="cd12797">
    <property type="entry name" value="M23_peptidase"/>
    <property type="match status" value="1"/>
</dbReference>
<dbReference type="PANTHER" id="PTHR21666:SF289">
    <property type="entry name" value="L-ALA--D-GLU ENDOPEPTIDASE"/>
    <property type="match status" value="1"/>
</dbReference>
<keyword evidence="2" id="KW-0812">Transmembrane</keyword>
<dbReference type="Pfam" id="PF01551">
    <property type="entry name" value="Peptidase_M23"/>
    <property type="match status" value="1"/>
</dbReference>
<name>A0A418WKF6_9SPHN</name>
<dbReference type="EMBL" id="QYUM01000003">
    <property type="protein sequence ID" value="RJF90485.1"/>
    <property type="molecule type" value="Genomic_DNA"/>
</dbReference>
<feature type="transmembrane region" description="Helical" evidence="2">
    <location>
        <begin position="31"/>
        <end position="52"/>
    </location>
</feature>
<dbReference type="InterPro" id="IPR016047">
    <property type="entry name" value="M23ase_b-sheet_dom"/>
</dbReference>
<keyword evidence="2" id="KW-0472">Membrane</keyword>
<keyword evidence="2" id="KW-1133">Transmembrane helix</keyword>
<dbReference type="FunFam" id="2.70.70.10:FF:000006">
    <property type="entry name" value="M23 family peptidase"/>
    <property type="match status" value="1"/>
</dbReference>
<evidence type="ECO:0000256" key="2">
    <source>
        <dbReference type="SAM" id="Phobius"/>
    </source>
</evidence>
<reference evidence="4 5" key="1">
    <citation type="submission" date="2018-09" db="EMBL/GenBank/DDBJ databases">
        <authorList>
            <person name="Zhu H."/>
        </authorList>
    </citation>
    <scope>NUCLEOTIDE SEQUENCE [LARGE SCALE GENOMIC DNA]</scope>
    <source>
        <strain evidence="4 5">K2R01-6</strain>
    </source>
</reference>
<dbReference type="Proteomes" id="UP000286100">
    <property type="component" value="Unassembled WGS sequence"/>
</dbReference>
<keyword evidence="5" id="KW-1185">Reference proteome</keyword>
<dbReference type="InterPro" id="IPR011055">
    <property type="entry name" value="Dup_hybrid_motif"/>
</dbReference>
<feature type="domain" description="M23ase beta-sheet core" evidence="3">
    <location>
        <begin position="251"/>
        <end position="345"/>
    </location>
</feature>
<dbReference type="InterPro" id="IPR050570">
    <property type="entry name" value="Cell_wall_metabolism_enzyme"/>
</dbReference>
<comment type="caution">
    <text evidence="4">The sequence shown here is derived from an EMBL/GenBank/DDBJ whole genome shotgun (WGS) entry which is preliminary data.</text>
</comment>
<evidence type="ECO:0000313" key="5">
    <source>
        <dbReference type="Proteomes" id="UP000286100"/>
    </source>
</evidence>
<dbReference type="PANTHER" id="PTHR21666">
    <property type="entry name" value="PEPTIDASE-RELATED"/>
    <property type="match status" value="1"/>
</dbReference>
<gene>
    <name evidence="4" type="ORF">D3876_09615</name>
</gene>
<organism evidence="4 5">
    <name type="scientific">Sphingomonas cavernae</name>
    <dbReference type="NCBI Taxonomy" id="2320861"/>
    <lineage>
        <taxon>Bacteria</taxon>
        <taxon>Pseudomonadati</taxon>
        <taxon>Pseudomonadota</taxon>
        <taxon>Alphaproteobacteria</taxon>
        <taxon>Sphingomonadales</taxon>
        <taxon>Sphingomonadaceae</taxon>
        <taxon>Sphingomonas</taxon>
    </lineage>
</organism>
<keyword evidence="1" id="KW-0732">Signal</keyword>
<evidence type="ECO:0000256" key="1">
    <source>
        <dbReference type="ARBA" id="ARBA00022729"/>
    </source>
</evidence>
<proteinExistence type="predicted"/>
<protein>
    <submittedName>
        <fullName evidence="4">M23 family metallopeptidase</fullName>
    </submittedName>
</protein>
<evidence type="ECO:0000313" key="4">
    <source>
        <dbReference type="EMBL" id="RJF90485.1"/>
    </source>
</evidence>
<dbReference type="OrthoDB" id="9815245at2"/>
<evidence type="ECO:0000259" key="3">
    <source>
        <dbReference type="Pfam" id="PF01551"/>
    </source>
</evidence>
<dbReference type="AlphaFoldDB" id="A0A418WKF6"/>